<keyword evidence="1" id="KW-0472">Membrane</keyword>
<accession>B0C0J7</accession>
<feature type="transmembrane region" description="Helical" evidence="1">
    <location>
        <begin position="31"/>
        <end position="49"/>
    </location>
</feature>
<gene>
    <name evidence="2" type="ordered locus">AM1_5849</name>
</gene>
<dbReference type="AlphaFoldDB" id="B0C0J7"/>
<evidence type="ECO:0000313" key="3">
    <source>
        <dbReference type="Proteomes" id="UP000000268"/>
    </source>
</evidence>
<dbReference type="Proteomes" id="UP000000268">
    <property type="component" value="Chromosome"/>
</dbReference>
<dbReference type="EMBL" id="CP000828">
    <property type="protein sequence ID" value="ABW30790.1"/>
    <property type="molecule type" value="Genomic_DNA"/>
</dbReference>
<evidence type="ECO:0000313" key="2">
    <source>
        <dbReference type="EMBL" id="ABW30790.1"/>
    </source>
</evidence>
<dbReference type="STRING" id="329726.AM1_5849"/>
<protein>
    <submittedName>
        <fullName evidence="2">Uncharacterized protein</fullName>
    </submittedName>
</protein>
<organism evidence="2 3">
    <name type="scientific">Acaryochloris marina (strain MBIC 11017)</name>
    <dbReference type="NCBI Taxonomy" id="329726"/>
    <lineage>
        <taxon>Bacteria</taxon>
        <taxon>Bacillati</taxon>
        <taxon>Cyanobacteriota</taxon>
        <taxon>Cyanophyceae</taxon>
        <taxon>Acaryochloridales</taxon>
        <taxon>Acaryochloridaceae</taxon>
        <taxon>Acaryochloris</taxon>
    </lineage>
</organism>
<name>B0C0J7_ACAM1</name>
<keyword evidence="3" id="KW-1185">Reference proteome</keyword>
<sequence>MIKALLFDNSVLPIFTIGIEVPLMCSCSTESLNFLLVVLVLLASTLLVAA</sequence>
<dbReference type="KEGG" id="amr:AM1_5849"/>
<dbReference type="HOGENOM" id="CLU_3113324_0_0_3"/>
<evidence type="ECO:0000256" key="1">
    <source>
        <dbReference type="SAM" id="Phobius"/>
    </source>
</evidence>
<reference evidence="2 3" key="1">
    <citation type="journal article" date="2008" name="Proc. Natl. Acad. Sci. U.S.A.">
        <title>Niche adaptation and genome expansion in the chlorophyll d-producing cyanobacterium Acaryochloris marina.</title>
        <authorList>
            <person name="Swingley W.D."/>
            <person name="Chen M."/>
            <person name="Cheung P.C."/>
            <person name="Conrad A.L."/>
            <person name="Dejesa L.C."/>
            <person name="Hao J."/>
            <person name="Honchak B.M."/>
            <person name="Karbach L.E."/>
            <person name="Kurdoglu A."/>
            <person name="Lahiri S."/>
            <person name="Mastrian S.D."/>
            <person name="Miyashita H."/>
            <person name="Page L."/>
            <person name="Ramakrishna P."/>
            <person name="Satoh S."/>
            <person name="Sattley W.M."/>
            <person name="Shimada Y."/>
            <person name="Taylor H.L."/>
            <person name="Tomo T."/>
            <person name="Tsuchiya T."/>
            <person name="Wang Z.T."/>
            <person name="Raymond J."/>
            <person name="Mimuro M."/>
            <person name="Blankenship R.E."/>
            <person name="Touchman J.W."/>
        </authorList>
    </citation>
    <scope>NUCLEOTIDE SEQUENCE [LARGE SCALE GENOMIC DNA]</scope>
    <source>
        <strain evidence="3">MBIC 11017</strain>
    </source>
</reference>
<proteinExistence type="predicted"/>
<keyword evidence="1" id="KW-1133">Transmembrane helix</keyword>
<keyword evidence="1" id="KW-0812">Transmembrane</keyword>